<reference evidence="2" key="1">
    <citation type="journal article" date="2019" name="Int. J. Syst. Evol. Microbiol.">
        <title>The Global Catalogue of Microorganisms (GCM) 10K type strain sequencing project: providing services to taxonomists for standard genome sequencing and annotation.</title>
        <authorList>
            <consortium name="The Broad Institute Genomics Platform"/>
            <consortium name="The Broad Institute Genome Sequencing Center for Infectious Disease"/>
            <person name="Wu L."/>
            <person name="Ma J."/>
        </authorList>
    </citation>
    <scope>NUCLEOTIDE SEQUENCE [LARGE SCALE GENOMIC DNA]</scope>
    <source>
        <strain evidence="2">CGMCC 1.15341</strain>
    </source>
</reference>
<dbReference type="Proteomes" id="UP000629025">
    <property type="component" value="Unassembled WGS sequence"/>
</dbReference>
<comment type="caution">
    <text evidence="1">The sequence shown here is derived from an EMBL/GenBank/DDBJ whole genome shotgun (WGS) entry which is preliminary data.</text>
</comment>
<protein>
    <submittedName>
        <fullName evidence="1">Uncharacterized protein</fullName>
    </submittedName>
</protein>
<keyword evidence="2" id="KW-1185">Reference proteome</keyword>
<evidence type="ECO:0000313" key="1">
    <source>
        <dbReference type="EMBL" id="GGB92630.1"/>
    </source>
</evidence>
<proteinExistence type="predicted"/>
<accession>A0ABQ1KAA6</accession>
<organism evidence="1 2">
    <name type="scientific">Marinobacterium zhoushanense</name>
    <dbReference type="NCBI Taxonomy" id="1679163"/>
    <lineage>
        <taxon>Bacteria</taxon>
        <taxon>Pseudomonadati</taxon>
        <taxon>Pseudomonadota</taxon>
        <taxon>Gammaproteobacteria</taxon>
        <taxon>Oceanospirillales</taxon>
        <taxon>Oceanospirillaceae</taxon>
        <taxon>Marinobacterium</taxon>
    </lineage>
</organism>
<evidence type="ECO:0000313" key="2">
    <source>
        <dbReference type="Proteomes" id="UP000629025"/>
    </source>
</evidence>
<gene>
    <name evidence="1" type="ORF">GCM10011352_18360</name>
</gene>
<name>A0ABQ1KAA6_9GAMM</name>
<dbReference type="EMBL" id="BMIJ01000003">
    <property type="protein sequence ID" value="GGB92630.1"/>
    <property type="molecule type" value="Genomic_DNA"/>
</dbReference>
<sequence>MLSMHSFQSQSALLLIIAMIVQLLAVTVTNAQTLGPGPAVHAMQHGSADQGSTAVDVLGVVYADSGAQGCLSVKGDPGSTAQYVTADCVQDSGCLLEHCSSAYALTKAVHQPSPISAASLWPGLVPNPREISAPPLGPPPKVV</sequence>